<evidence type="ECO:0000256" key="6">
    <source>
        <dbReference type="ARBA" id="ARBA00023136"/>
    </source>
</evidence>
<dbReference type="InterPro" id="IPR003593">
    <property type="entry name" value="AAA+_ATPase"/>
</dbReference>
<dbReference type="InterPro" id="IPR027417">
    <property type="entry name" value="P-loop_NTPase"/>
</dbReference>
<protein>
    <recommendedName>
        <fullName evidence="13">ATP-dependent transporter ycf16</fullName>
    </recommendedName>
</protein>
<sequence length="669" mass="73006">MTVSRLLVLRLRKQMFENLLVQDIALYDGIMVGQLTSRMTSDVAQLTQPISQFLTMFLSGMVQLTGATVMCIHTSWKLTLLAATMLGPVMYLTTVYATWSQGVNTLIMSAMGDCTAVATEALRNIRTVRSFGADQVERNTYNSNIDLCWKWMLKDSFASAGVTATTYCLSFATGVLIYWYGGNAILDGSDMQLNIGNLVTFNLYWQMMQTSVRQMNSMLSTLIVSASSGKRVFEIIDTSPDIPLDDPAALQLGHTLPDIVFENVKFTYQMRPDSLVFGSVSFSIPAGKTVALVGKSGAGKTTCVSLLLRFYDPQGGSILVGGHRLQELNLRAWQRRIGVVSQETQVFARSVRENLSYGLSSEEYSDASMEEAARAANIHDFILSMDQGYDSMLGEGGSRLSGGQKQRLAIARAILRGPQLLLLDEATSALDSENERQIQGAIDQMVERMQGNCSVVLIAHRLSTVINASKIIVLHEGCKLEEGTHDELLRNDKVYAKLVRKQLAKEQQELQQDKKDSDSEDEDGKGGKKGKKGKSKGSSAGTGLATEWQELRQDKKDRDNENGKMGKSKGYSAGTEVAKKEQHELQQDKTDNDSENGWKGKGKGSGAGTESTTEPQERQQEKKDSDGDGEDEKGKGGKNGKGSKKGKHKGSPPGAGKGKDEAEGGGSLW</sequence>
<keyword evidence="4" id="KW-0067">ATP-binding</keyword>
<evidence type="ECO:0000256" key="4">
    <source>
        <dbReference type="ARBA" id="ARBA00022840"/>
    </source>
</evidence>
<dbReference type="InterPro" id="IPR011527">
    <property type="entry name" value="ABC1_TM_dom"/>
</dbReference>
<dbReference type="PANTHER" id="PTHR43394:SF5">
    <property type="entry name" value="ABC TRANSPORTER B FAMILY"/>
    <property type="match status" value="1"/>
</dbReference>
<dbReference type="InterPro" id="IPR003439">
    <property type="entry name" value="ABC_transporter-like_ATP-bd"/>
</dbReference>
<dbReference type="Pfam" id="PF00005">
    <property type="entry name" value="ABC_tran"/>
    <property type="match status" value="1"/>
</dbReference>
<feature type="compositionally biased region" description="Basic residues" evidence="7">
    <location>
        <begin position="636"/>
        <end position="650"/>
    </location>
</feature>
<dbReference type="SMART" id="SM00382">
    <property type="entry name" value="AAA"/>
    <property type="match status" value="1"/>
</dbReference>
<organism evidence="11 12">
    <name type="scientific">Prorocentrum cordatum</name>
    <dbReference type="NCBI Taxonomy" id="2364126"/>
    <lineage>
        <taxon>Eukaryota</taxon>
        <taxon>Sar</taxon>
        <taxon>Alveolata</taxon>
        <taxon>Dinophyceae</taxon>
        <taxon>Prorocentrales</taxon>
        <taxon>Prorocentraceae</taxon>
        <taxon>Prorocentrum</taxon>
    </lineage>
</organism>
<comment type="subcellular location">
    <subcellularLocation>
        <location evidence="1">Membrane</location>
        <topology evidence="1">Multi-pass membrane protein</topology>
    </subcellularLocation>
</comment>
<evidence type="ECO:0000256" key="7">
    <source>
        <dbReference type="SAM" id="MobiDB-lite"/>
    </source>
</evidence>
<dbReference type="EMBL" id="CAUYUJ010001114">
    <property type="protein sequence ID" value="CAK0794267.1"/>
    <property type="molecule type" value="Genomic_DNA"/>
</dbReference>
<keyword evidence="2 8" id="KW-0812">Transmembrane</keyword>
<comment type="caution">
    <text evidence="11">The sequence shown here is derived from an EMBL/GenBank/DDBJ whole genome shotgun (WGS) entry which is preliminary data.</text>
</comment>
<accession>A0ABN9PUR7</accession>
<evidence type="ECO:0000313" key="12">
    <source>
        <dbReference type="Proteomes" id="UP001189429"/>
    </source>
</evidence>
<dbReference type="PROSITE" id="PS50893">
    <property type="entry name" value="ABC_TRANSPORTER_2"/>
    <property type="match status" value="1"/>
</dbReference>
<feature type="domain" description="ABC transporter" evidence="9">
    <location>
        <begin position="259"/>
        <end position="501"/>
    </location>
</feature>
<dbReference type="SUPFAM" id="SSF52540">
    <property type="entry name" value="P-loop containing nucleoside triphosphate hydrolases"/>
    <property type="match status" value="1"/>
</dbReference>
<feature type="domain" description="ABC transmembrane type-1" evidence="10">
    <location>
        <begin position="1"/>
        <end position="222"/>
    </location>
</feature>
<keyword evidence="12" id="KW-1185">Reference proteome</keyword>
<reference evidence="11" key="1">
    <citation type="submission" date="2023-10" db="EMBL/GenBank/DDBJ databases">
        <authorList>
            <person name="Chen Y."/>
            <person name="Shah S."/>
            <person name="Dougan E. K."/>
            <person name="Thang M."/>
            <person name="Chan C."/>
        </authorList>
    </citation>
    <scope>NUCLEOTIDE SEQUENCE [LARGE SCALE GENOMIC DNA]</scope>
</reference>
<feature type="transmembrane region" description="Helical" evidence="8">
    <location>
        <begin position="78"/>
        <end position="99"/>
    </location>
</feature>
<evidence type="ECO:0000259" key="9">
    <source>
        <dbReference type="PROSITE" id="PS50893"/>
    </source>
</evidence>
<feature type="compositionally biased region" description="Basic and acidic residues" evidence="7">
    <location>
        <begin position="549"/>
        <end position="564"/>
    </location>
</feature>
<evidence type="ECO:0000256" key="5">
    <source>
        <dbReference type="ARBA" id="ARBA00022989"/>
    </source>
</evidence>
<dbReference type="Gene3D" id="1.20.1560.10">
    <property type="entry name" value="ABC transporter type 1, transmembrane domain"/>
    <property type="match status" value="1"/>
</dbReference>
<feature type="region of interest" description="Disordered" evidence="7">
    <location>
        <begin position="506"/>
        <end position="669"/>
    </location>
</feature>
<evidence type="ECO:0000256" key="3">
    <source>
        <dbReference type="ARBA" id="ARBA00022741"/>
    </source>
</evidence>
<keyword evidence="5 8" id="KW-1133">Transmembrane helix</keyword>
<dbReference type="PANTHER" id="PTHR43394">
    <property type="entry name" value="ATP-DEPENDENT PERMEASE MDL1, MITOCHONDRIAL"/>
    <property type="match status" value="1"/>
</dbReference>
<feature type="compositionally biased region" description="Basic and acidic residues" evidence="7">
    <location>
        <begin position="615"/>
        <end position="626"/>
    </location>
</feature>
<evidence type="ECO:0000256" key="8">
    <source>
        <dbReference type="SAM" id="Phobius"/>
    </source>
</evidence>
<evidence type="ECO:0000259" key="10">
    <source>
        <dbReference type="PROSITE" id="PS50929"/>
    </source>
</evidence>
<dbReference type="PROSITE" id="PS50929">
    <property type="entry name" value="ABC_TM1F"/>
    <property type="match status" value="1"/>
</dbReference>
<dbReference type="Proteomes" id="UP001189429">
    <property type="component" value="Unassembled WGS sequence"/>
</dbReference>
<evidence type="ECO:0000256" key="1">
    <source>
        <dbReference type="ARBA" id="ARBA00004141"/>
    </source>
</evidence>
<evidence type="ECO:0000256" key="2">
    <source>
        <dbReference type="ARBA" id="ARBA00022692"/>
    </source>
</evidence>
<dbReference type="PROSITE" id="PS00211">
    <property type="entry name" value="ABC_TRANSPORTER_1"/>
    <property type="match status" value="1"/>
</dbReference>
<dbReference type="Gene3D" id="3.40.50.300">
    <property type="entry name" value="P-loop containing nucleotide triphosphate hydrolases"/>
    <property type="match status" value="1"/>
</dbReference>
<feature type="compositionally biased region" description="Basic and acidic residues" evidence="7">
    <location>
        <begin position="577"/>
        <end position="598"/>
    </location>
</feature>
<evidence type="ECO:0008006" key="13">
    <source>
        <dbReference type="Google" id="ProtNLM"/>
    </source>
</evidence>
<proteinExistence type="predicted"/>
<evidence type="ECO:0000313" key="11">
    <source>
        <dbReference type="EMBL" id="CAK0794267.1"/>
    </source>
</evidence>
<dbReference type="InterPro" id="IPR039421">
    <property type="entry name" value="Type_1_exporter"/>
</dbReference>
<feature type="compositionally biased region" description="Basic and acidic residues" evidence="7">
    <location>
        <begin position="506"/>
        <end position="517"/>
    </location>
</feature>
<name>A0ABN9PUR7_9DINO</name>
<dbReference type="Pfam" id="PF00664">
    <property type="entry name" value="ABC_membrane"/>
    <property type="match status" value="1"/>
</dbReference>
<keyword evidence="6 8" id="KW-0472">Membrane</keyword>
<dbReference type="InterPro" id="IPR036640">
    <property type="entry name" value="ABC1_TM_sf"/>
</dbReference>
<keyword evidence="3" id="KW-0547">Nucleotide-binding</keyword>
<dbReference type="SUPFAM" id="SSF90123">
    <property type="entry name" value="ABC transporter transmembrane region"/>
    <property type="match status" value="1"/>
</dbReference>
<gene>
    <name evidence="11" type="ORF">PCOR1329_LOCUS4330</name>
</gene>
<dbReference type="InterPro" id="IPR017871">
    <property type="entry name" value="ABC_transporter-like_CS"/>
</dbReference>